<evidence type="ECO:0000256" key="7">
    <source>
        <dbReference type="ARBA" id="ARBA00022989"/>
    </source>
</evidence>
<dbReference type="HOGENOM" id="CLU_034789_1_0_1"/>
<sequence length="398" mass="43923">MSSWIGINAIWVELPLLVRLAPESWALASYIVIVIQIANIGPFIYTISKSAFPEKVKEWPVIIATIIVGMLASVLLIFFWNVTTVWVGINELRSTGLLVLSLFLSLVDCTSSVLYFPYMSTFDSQYMTATFVGEGMSGLIPAIIGLAQITVEQNVSENPVVNNYVPKSSNINQIELFFLLNDSSQNGTTPPKKENDYVKERFSVSIYFLLIAILLSISLIMNLHDYENLKQTDKFGIGFLLMTAWINSLTNGVLPSLQTYSAQPYGSLAYNLHVKLSVLVNPLACFAALFIHVNKFWIVVVLTLFGSVLAAFQIALACLSPNPPLKKTSIGIACLVATQVVLIAILSYTKVTIATIVSRMQGRQWLLFFGVATQVGSFVGASVTFCLVNYTDIFQSEY</sequence>
<feature type="transmembrane region" description="Helical" evidence="9">
    <location>
        <begin position="94"/>
        <end position="116"/>
    </location>
</feature>
<feature type="transmembrane region" description="Helical" evidence="9">
    <location>
        <begin position="235"/>
        <end position="254"/>
    </location>
</feature>
<feature type="transmembrane region" description="Helical" evidence="9">
    <location>
        <begin position="274"/>
        <end position="291"/>
    </location>
</feature>
<dbReference type="STRING" id="6412.T1FPC1"/>
<evidence type="ECO:0000256" key="8">
    <source>
        <dbReference type="ARBA" id="ARBA00023136"/>
    </source>
</evidence>
<evidence type="ECO:0000313" key="12">
    <source>
        <dbReference type="Proteomes" id="UP000015101"/>
    </source>
</evidence>
<evidence type="ECO:0000256" key="9">
    <source>
        <dbReference type="RuleBase" id="RU368035"/>
    </source>
</evidence>
<dbReference type="GO" id="GO:0032218">
    <property type="term" value="P:riboflavin transport"/>
    <property type="evidence" value="ECO:0000318"/>
    <property type="project" value="GO_Central"/>
</dbReference>
<keyword evidence="12" id="KW-1185">Reference proteome</keyword>
<keyword evidence="7 9" id="KW-1133">Transmembrane helix</keyword>
<keyword evidence="6 9" id="KW-0812">Transmembrane</keyword>
<name>T1FPC1_HELRO</name>
<dbReference type="GO" id="GO:0032217">
    <property type="term" value="F:riboflavin transmembrane transporter activity"/>
    <property type="evidence" value="ECO:0000318"/>
    <property type="project" value="GO_Central"/>
</dbReference>
<evidence type="ECO:0000313" key="10">
    <source>
        <dbReference type="EMBL" id="ESO10531.1"/>
    </source>
</evidence>
<dbReference type="PANTHER" id="PTHR12929">
    <property type="entry name" value="SOLUTE CARRIER FAMILY 52"/>
    <property type="match status" value="1"/>
</dbReference>
<protein>
    <recommendedName>
        <fullName evidence="9">Riboflavin transporter</fullName>
    </recommendedName>
</protein>
<dbReference type="GO" id="GO:0005886">
    <property type="term" value="C:plasma membrane"/>
    <property type="evidence" value="ECO:0000318"/>
    <property type="project" value="GO_Central"/>
</dbReference>
<dbReference type="EMBL" id="AMQM01008847">
    <property type="status" value="NOT_ANNOTATED_CDS"/>
    <property type="molecule type" value="Genomic_DNA"/>
</dbReference>
<gene>
    <name evidence="11" type="primary">20210668</name>
    <name evidence="10" type="ORF">HELRODRAFT_187704</name>
</gene>
<evidence type="ECO:0000256" key="6">
    <source>
        <dbReference type="ARBA" id="ARBA00022692"/>
    </source>
</evidence>
<evidence type="ECO:0000256" key="5">
    <source>
        <dbReference type="ARBA" id="ARBA00022475"/>
    </source>
</evidence>
<keyword evidence="4 9" id="KW-0813">Transport</keyword>
<evidence type="ECO:0000256" key="4">
    <source>
        <dbReference type="ARBA" id="ARBA00022448"/>
    </source>
</evidence>
<dbReference type="FunCoup" id="T1FPC1">
    <property type="interactions" value="336"/>
</dbReference>
<comment type="subcellular location">
    <subcellularLocation>
        <location evidence="2 9">Cell membrane</location>
        <topology evidence="2 9">Multi-pass membrane protein</topology>
    </subcellularLocation>
</comment>
<evidence type="ECO:0000256" key="1">
    <source>
        <dbReference type="ARBA" id="ARBA00000215"/>
    </source>
</evidence>
<dbReference type="Pfam" id="PF06237">
    <property type="entry name" value="SLC52_ribofla_tr"/>
    <property type="match status" value="2"/>
</dbReference>
<reference evidence="12" key="1">
    <citation type="submission" date="2012-12" db="EMBL/GenBank/DDBJ databases">
        <authorList>
            <person name="Hellsten U."/>
            <person name="Grimwood J."/>
            <person name="Chapman J.A."/>
            <person name="Shapiro H."/>
            <person name="Aerts A."/>
            <person name="Otillar R.P."/>
            <person name="Terry A.Y."/>
            <person name="Boore J.L."/>
            <person name="Simakov O."/>
            <person name="Marletaz F."/>
            <person name="Cho S.-J."/>
            <person name="Edsinger-Gonzales E."/>
            <person name="Havlak P."/>
            <person name="Kuo D.-H."/>
            <person name="Larsson T."/>
            <person name="Lv J."/>
            <person name="Arendt D."/>
            <person name="Savage R."/>
            <person name="Osoegawa K."/>
            <person name="de Jong P."/>
            <person name="Lindberg D.R."/>
            <person name="Seaver E.C."/>
            <person name="Weisblat D.A."/>
            <person name="Putnam N.H."/>
            <person name="Grigoriev I.V."/>
            <person name="Rokhsar D.S."/>
        </authorList>
    </citation>
    <scope>NUCLEOTIDE SEQUENCE</scope>
</reference>
<reference evidence="10 12" key="2">
    <citation type="journal article" date="2013" name="Nature">
        <title>Insights into bilaterian evolution from three spiralian genomes.</title>
        <authorList>
            <person name="Simakov O."/>
            <person name="Marletaz F."/>
            <person name="Cho S.J."/>
            <person name="Edsinger-Gonzales E."/>
            <person name="Havlak P."/>
            <person name="Hellsten U."/>
            <person name="Kuo D.H."/>
            <person name="Larsson T."/>
            <person name="Lv J."/>
            <person name="Arendt D."/>
            <person name="Savage R."/>
            <person name="Osoegawa K."/>
            <person name="de Jong P."/>
            <person name="Grimwood J."/>
            <person name="Chapman J.A."/>
            <person name="Shapiro H."/>
            <person name="Aerts A."/>
            <person name="Otillar R.P."/>
            <person name="Terry A.Y."/>
            <person name="Boore J.L."/>
            <person name="Grigoriev I.V."/>
            <person name="Lindberg D.R."/>
            <person name="Seaver E.C."/>
            <person name="Weisblat D.A."/>
            <person name="Putnam N.H."/>
            <person name="Rokhsar D.S."/>
        </authorList>
    </citation>
    <scope>NUCLEOTIDE SEQUENCE</scope>
</reference>
<keyword evidence="8 9" id="KW-0472">Membrane</keyword>
<proteinExistence type="inferred from homology"/>
<reference evidence="11" key="3">
    <citation type="submission" date="2015-06" db="UniProtKB">
        <authorList>
            <consortium name="EnsemblMetazoa"/>
        </authorList>
    </citation>
    <scope>IDENTIFICATION</scope>
</reference>
<dbReference type="OMA" id="ITWVIFV"/>
<dbReference type="InterPro" id="IPR009357">
    <property type="entry name" value="Riboflavin_transptr"/>
</dbReference>
<dbReference type="eggNOG" id="KOG4255">
    <property type="taxonomic scope" value="Eukaryota"/>
</dbReference>
<dbReference type="GeneID" id="20210668"/>
<dbReference type="AlphaFoldDB" id="T1FPC1"/>
<evidence type="ECO:0000256" key="2">
    <source>
        <dbReference type="ARBA" id="ARBA00004651"/>
    </source>
</evidence>
<feature type="transmembrane region" description="Helical" evidence="9">
    <location>
        <begin position="329"/>
        <end position="353"/>
    </location>
</feature>
<evidence type="ECO:0000256" key="3">
    <source>
        <dbReference type="ARBA" id="ARBA00006366"/>
    </source>
</evidence>
<dbReference type="EMBL" id="KB095859">
    <property type="protein sequence ID" value="ESO10531.1"/>
    <property type="molecule type" value="Genomic_DNA"/>
</dbReference>
<comment type="function">
    <text evidence="9">Plasma membrane transporter mediating the uptake by cells of the water soluble vitamin B2/riboflavin that plays a key role in biochemical oxidation-reduction reactions of the carbohydrate, lipid, and amino acid metabolism.</text>
</comment>
<organism evidence="11 12">
    <name type="scientific">Helobdella robusta</name>
    <name type="common">Californian leech</name>
    <dbReference type="NCBI Taxonomy" id="6412"/>
    <lineage>
        <taxon>Eukaryota</taxon>
        <taxon>Metazoa</taxon>
        <taxon>Spiralia</taxon>
        <taxon>Lophotrochozoa</taxon>
        <taxon>Annelida</taxon>
        <taxon>Clitellata</taxon>
        <taxon>Hirudinea</taxon>
        <taxon>Rhynchobdellida</taxon>
        <taxon>Glossiphoniidae</taxon>
        <taxon>Helobdella</taxon>
    </lineage>
</organism>
<feature type="transmembrane region" description="Helical" evidence="9">
    <location>
        <begin position="204"/>
        <end position="223"/>
    </location>
</feature>
<dbReference type="RefSeq" id="XP_009011409.1">
    <property type="nucleotide sequence ID" value="XM_009013161.1"/>
</dbReference>
<accession>T1FPC1</accession>
<dbReference type="InParanoid" id="T1FPC1"/>
<dbReference type="Proteomes" id="UP000015101">
    <property type="component" value="Unassembled WGS sequence"/>
</dbReference>
<feature type="transmembrane region" description="Helical" evidence="9">
    <location>
        <begin position="59"/>
        <end position="82"/>
    </location>
</feature>
<feature type="transmembrane region" description="Helical" evidence="9">
    <location>
        <begin position="296"/>
        <end position="317"/>
    </location>
</feature>
<evidence type="ECO:0000313" key="11">
    <source>
        <dbReference type="EnsemblMetazoa" id="HelroP187704"/>
    </source>
</evidence>
<comment type="similarity">
    <text evidence="3 9">Belongs to the riboflavin transporter family.</text>
</comment>
<dbReference type="PANTHER" id="PTHR12929:SF10">
    <property type="entry name" value="RIBOFLAVIN TRANSPORTER"/>
    <property type="match status" value="1"/>
</dbReference>
<dbReference type="KEGG" id="hro:HELRODRAFT_187704"/>
<dbReference type="CTD" id="20210668"/>
<feature type="transmembrane region" description="Helical" evidence="9">
    <location>
        <begin position="25"/>
        <end position="47"/>
    </location>
</feature>
<feature type="transmembrane region" description="Helical" evidence="9">
    <location>
        <begin position="365"/>
        <end position="390"/>
    </location>
</feature>
<feature type="transmembrane region" description="Helical" evidence="9">
    <location>
        <begin position="128"/>
        <end position="149"/>
    </location>
</feature>
<keyword evidence="5 9" id="KW-1003">Cell membrane</keyword>
<dbReference type="OrthoDB" id="9995836at2759"/>
<dbReference type="EnsemblMetazoa" id="HelroT187704">
    <property type="protein sequence ID" value="HelroP187704"/>
    <property type="gene ID" value="HelroG187704"/>
</dbReference>
<comment type="catalytic activity">
    <reaction evidence="1 9">
        <text>riboflavin(in) = riboflavin(out)</text>
        <dbReference type="Rhea" id="RHEA:35015"/>
        <dbReference type="ChEBI" id="CHEBI:57986"/>
    </reaction>
</comment>